<dbReference type="Proteomes" id="UP000606463">
    <property type="component" value="Unassembled WGS sequence"/>
</dbReference>
<dbReference type="Gene3D" id="3.30.420.40">
    <property type="match status" value="2"/>
</dbReference>
<accession>A0A9D0YNS7</accession>
<comment type="caution">
    <text evidence="1">The sequence shown here is derived from an EMBL/GenBank/DDBJ whole genome shotgun (WGS) entry which is preliminary data.</text>
</comment>
<reference evidence="1" key="1">
    <citation type="journal article" date="2020" name="ISME J.">
        <title>Gammaproteobacteria mediating utilization of methyl-, sulfur- and petroleum organic compounds in deep ocean hydrothermal plumes.</title>
        <authorList>
            <person name="Zhou Z."/>
            <person name="Liu Y."/>
            <person name="Pan J."/>
            <person name="Cron B.R."/>
            <person name="Toner B.M."/>
            <person name="Anantharaman K."/>
            <person name="Breier J.A."/>
            <person name="Dick G.J."/>
            <person name="Li M."/>
        </authorList>
    </citation>
    <scope>NUCLEOTIDE SEQUENCE</scope>
    <source>
        <strain evidence="1">SZUA-1501</strain>
    </source>
</reference>
<dbReference type="AlphaFoldDB" id="A0A9D0YNS7"/>
<dbReference type="EMBL" id="DQVE01000002">
    <property type="protein sequence ID" value="HIP97784.1"/>
    <property type="molecule type" value="Genomic_DNA"/>
</dbReference>
<proteinExistence type="predicted"/>
<name>A0A9D0YNS7_AQUAO</name>
<protein>
    <submittedName>
        <fullName evidence="1">Uncharacterized protein</fullName>
    </submittedName>
</protein>
<sequence>MHFKEELRELTAQKPKLFTNTSFGTYIPAQFGLVKIYTFPKGIKKSELIQSIELYIQEDISGNFPHTEVLYSYDILDRNENEPYRVLVTIVESEIVRKIEEVFEEVGLKLDIISYEPVCVINLGLLKGLPEPFTILYTERNKILIVSYRRDNIIYETFSYLFSEDKITEDLLNLIIWDIRNFIVLNDIGNIYLAGIVTEYEHLTEFFLEKLPIFGIVSIDKFSERYALTYILGERLLNA</sequence>
<evidence type="ECO:0000313" key="2">
    <source>
        <dbReference type="Proteomes" id="UP000606463"/>
    </source>
</evidence>
<organism evidence="1 2">
    <name type="scientific">Aquifex aeolicus</name>
    <dbReference type="NCBI Taxonomy" id="63363"/>
    <lineage>
        <taxon>Bacteria</taxon>
        <taxon>Pseudomonadati</taxon>
        <taxon>Aquificota</taxon>
        <taxon>Aquificia</taxon>
        <taxon>Aquificales</taxon>
        <taxon>Aquificaceae</taxon>
        <taxon>Aquifex</taxon>
    </lineage>
</organism>
<dbReference type="Gene3D" id="3.30.1490.300">
    <property type="match status" value="1"/>
</dbReference>
<gene>
    <name evidence="1" type="ORF">EYH37_00220</name>
</gene>
<evidence type="ECO:0000313" key="1">
    <source>
        <dbReference type="EMBL" id="HIP97784.1"/>
    </source>
</evidence>